<feature type="region of interest" description="Disordered" evidence="1">
    <location>
        <begin position="375"/>
        <end position="395"/>
    </location>
</feature>
<evidence type="ECO:0000313" key="2">
    <source>
        <dbReference type="EMBL" id="RXK41215.1"/>
    </source>
</evidence>
<evidence type="ECO:0000256" key="1">
    <source>
        <dbReference type="SAM" id="MobiDB-lite"/>
    </source>
</evidence>
<dbReference type="EMBL" id="SDIL01000010">
    <property type="protein sequence ID" value="RXK41215.1"/>
    <property type="molecule type" value="Genomic_DNA"/>
</dbReference>
<accession>A0A4Q1BT31</accession>
<feature type="compositionally biased region" description="Polar residues" evidence="1">
    <location>
        <begin position="276"/>
        <end position="286"/>
    </location>
</feature>
<dbReference type="AlphaFoldDB" id="A0A4Q1BT31"/>
<feature type="region of interest" description="Disordered" evidence="1">
    <location>
        <begin position="232"/>
        <end position="255"/>
    </location>
</feature>
<feature type="compositionally biased region" description="Polar residues" evidence="1">
    <location>
        <begin position="245"/>
        <end position="255"/>
    </location>
</feature>
<proteinExistence type="predicted"/>
<feature type="region of interest" description="Disordered" evidence="1">
    <location>
        <begin position="276"/>
        <end position="318"/>
    </location>
</feature>
<evidence type="ECO:0000313" key="3">
    <source>
        <dbReference type="Proteomes" id="UP000289152"/>
    </source>
</evidence>
<feature type="compositionally biased region" description="Basic and acidic residues" evidence="1">
    <location>
        <begin position="185"/>
        <end position="198"/>
    </location>
</feature>
<gene>
    <name evidence="2" type="ORF">M231_01365</name>
</gene>
<feature type="compositionally biased region" description="Low complexity" evidence="1">
    <location>
        <begin position="205"/>
        <end position="214"/>
    </location>
</feature>
<sequence>MSPPTYPPSTPAEAISRVFGTTAAWSHDSTYRVHLVEFASEAQSSSGTRQFRLSVAFLAVLRPSGRGKTNKEASPASMVRDMLKSDNQKSRRAWTNRPEEFKLLNTMNDVDLEALQEDLDSALTNYNAKCHAEYFRVYKHGEYGVVHTCPGKVVEAQSNQNPQTCGSSSLSVSTGRQGLPVQGSRQEHLQPADWHHQPTDLLNNSGASADSGASVMAHGQGSSLAQSVITNQGPQSDHLNFEIGPSSNFDIGPSSNTYMQDNNYFQIGKSYADETNTAATQAQQNVPSVGGSSPLSGGPHIPSFTSNVSPPHTVETNHMGAPGESYIFLGADGMLSLISVNTQGSNFMSGGTGLPLMPITGHGYSDVFAHESEWSGNGMSWGEESEGRGNGNGPW</sequence>
<dbReference type="InParanoid" id="A0A4Q1BT31"/>
<name>A0A4Q1BT31_TREME</name>
<dbReference type="Proteomes" id="UP000289152">
    <property type="component" value="Unassembled WGS sequence"/>
</dbReference>
<feature type="compositionally biased region" description="Polar residues" evidence="1">
    <location>
        <begin position="304"/>
        <end position="316"/>
    </location>
</feature>
<organism evidence="2 3">
    <name type="scientific">Tremella mesenterica</name>
    <name type="common">Jelly fungus</name>
    <dbReference type="NCBI Taxonomy" id="5217"/>
    <lineage>
        <taxon>Eukaryota</taxon>
        <taxon>Fungi</taxon>
        <taxon>Dikarya</taxon>
        <taxon>Basidiomycota</taxon>
        <taxon>Agaricomycotina</taxon>
        <taxon>Tremellomycetes</taxon>
        <taxon>Tremellales</taxon>
        <taxon>Tremellaceae</taxon>
        <taxon>Tremella</taxon>
    </lineage>
</organism>
<protein>
    <submittedName>
        <fullName evidence="2">Uncharacterized protein</fullName>
    </submittedName>
</protein>
<keyword evidence="3" id="KW-1185">Reference proteome</keyword>
<feature type="compositionally biased region" description="Low complexity" evidence="1">
    <location>
        <begin position="287"/>
        <end position="303"/>
    </location>
</feature>
<feature type="region of interest" description="Disordered" evidence="1">
    <location>
        <begin position="158"/>
        <end position="220"/>
    </location>
</feature>
<comment type="caution">
    <text evidence="2">The sequence shown here is derived from an EMBL/GenBank/DDBJ whole genome shotgun (WGS) entry which is preliminary data.</text>
</comment>
<feature type="compositionally biased region" description="Polar residues" evidence="1">
    <location>
        <begin position="158"/>
        <end position="176"/>
    </location>
</feature>
<reference evidence="2 3" key="1">
    <citation type="submission" date="2016-06" db="EMBL/GenBank/DDBJ databases">
        <title>Evolution of pathogenesis and genome organization in the Tremellales.</title>
        <authorList>
            <person name="Cuomo C."/>
            <person name="Litvintseva A."/>
            <person name="Heitman J."/>
            <person name="Chen Y."/>
            <person name="Sun S."/>
            <person name="Springer D."/>
            <person name="Dromer F."/>
            <person name="Young S."/>
            <person name="Zeng Q."/>
            <person name="Chapman S."/>
            <person name="Gujja S."/>
            <person name="Saif S."/>
            <person name="Birren B."/>
        </authorList>
    </citation>
    <scope>NUCLEOTIDE SEQUENCE [LARGE SCALE GENOMIC DNA]</scope>
    <source>
        <strain evidence="2 3">ATCC 28783</strain>
    </source>
</reference>